<comment type="function">
    <text evidence="11">Involved in the transmission of sensory signals from the chemoreceptors to the flagellar motors. CheA is autophosphorylated; it can transfer its phosphate group to either CheB or CheY.</text>
</comment>
<keyword evidence="9" id="KW-0067">ATP-binding</keyword>
<evidence type="ECO:0000256" key="1">
    <source>
        <dbReference type="ARBA" id="ARBA00000085"/>
    </source>
</evidence>
<name>A0ABT3WLN2_9PROT</name>
<evidence type="ECO:0000256" key="2">
    <source>
        <dbReference type="ARBA" id="ARBA00012438"/>
    </source>
</evidence>
<dbReference type="InterPro" id="IPR036890">
    <property type="entry name" value="HATPase_C_sf"/>
</dbReference>
<dbReference type="SMART" id="SM00260">
    <property type="entry name" value="CheW"/>
    <property type="match status" value="1"/>
</dbReference>
<keyword evidence="5 12" id="KW-0597">Phosphoprotein</keyword>
<keyword evidence="7" id="KW-0547">Nucleotide-binding</keyword>
<dbReference type="PANTHER" id="PTHR43395">
    <property type="entry name" value="SENSOR HISTIDINE KINASE CHEA"/>
    <property type="match status" value="1"/>
</dbReference>
<evidence type="ECO:0000256" key="8">
    <source>
        <dbReference type="ARBA" id="ARBA00022777"/>
    </source>
</evidence>
<feature type="compositionally biased region" description="Basic and acidic residues" evidence="13">
    <location>
        <begin position="322"/>
        <end position="332"/>
    </location>
</feature>
<dbReference type="Gene3D" id="1.10.287.560">
    <property type="entry name" value="Histidine kinase CheA-like, homodimeric domain"/>
    <property type="match status" value="1"/>
</dbReference>
<dbReference type="InterPro" id="IPR008207">
    <property type="entry name" value="Sig_transdc_His_kin_Hpt_dom"/>
</dbReference>
<dbReference type="Gene3D" id="3.30.565.10">
    <property type="entry name" value="Histidine kinase-like ATPase, C-terminal domain"/>
    <property type="match status" value="1"/>
</dbReference>
<keyword evidence="10" id="KW-0902">Two-component regulatory system</keyword>
<keyword evidence="18" id="KW-1185">Reference proteome</keyword>
<dbReference type="RefSeq" id="WP_266137760.1">
    <property type="nucleotide sequence ID" value="NZ_JANIDX010000005.1"/>
</dbReference>
<dbReference type="CDD" id="cd16916">
    <property type="entry name" value="HATPase_CheA-like"/>
    <property type="match status" value="1"/>
</dbReference>
<dbReference type="Pfam" id="PF02518">
    <property type="entry name" value="HATPase_c"/>
    <property type="match status" value="1"/>
</dbReference>
<evidence type="ECO:0000259" key="16">
    <source>
        <dbReference type="PROSITE" id="PS50894"/>
    </source>
</evidence>
<evidence type="ECO:0000256" key="7">
    <source>
        <dbReference type="ARBA" id="ARBA00022741"/>
    </source>
</evidence>
<keyword evidence="8" id="KW-0418">Kinase</keyword>
<evidence type="ECO:0000256" key="4">
    <source>
        <dbReference type="ARBA" id="ARBA00022500"/>
    </source>
</evidence>
<dbReference type="SUPFAM" id="SSF47226">
    <property type="entry name" value="Histidine-containing phosphotransfer domain, HPT domain"/>
    <property type="match status" value="1"/>
</dbReference>
<dbReference type="InterPro" id="IPR002545">
    <property type="entry name" value="CheW-lke_dom"/>
</dbReference>
<dbReference type="SUPFAM" id="SSF55874">
    <property type="entry name" value="ATPase domain of HSP90 chaperone/DNA topoisomerase II/histidine kinase"/>
    <property type="match status" value="1"/>
</dbReference>
<dbReference type="InterPro" id="IPR037006">
    <property type="entry name" value="CheA-like_homodim_sf"/>
</dbReference>
<organism evidence="17 18">
    <name type="scientific">Bombella pollinis</name>
    <dbReference type="NCBI Taxonomy" id="2967337"/>
    <lineage>
        <taxon>Bacteria</taxon>
        <taxon>Pseudomonadati</taxon>
        <taxon>Pseudomonadota</taxon>
        <taxon>Alphaproteobacteria</taxon>
        <taxon>Acetobacterales</taxon>
        <taxon>Acetobacteraceae</taxon>
        <taxon>Bombella</taxon>
    </lineage>
</organism>
<feature type="region of interest" description="Disordered" evidence="13">
    <location>
        <begin position="292"/>
        <end position="332"/>
    </location>
</feature>
<dbReference type="PRINTS" id="PR00344">
    <property type="entry name" value="BCTRLSENSOR"/>
</dbReference>
<dbReference type="Gene3D" id="1.20.120.160">
    <property type="entry name" value="HPT domain"/>
    <property type="match status" value="1"/>
</dbReference>
<dbReference type="PROSITE" id="PS50851">
    <property type="entry name" value="CHEW"/>
    <property type="match status" value="1"/>
</dbReference>
<evidence type="ECO:0000256" key="3">
    <source>
        <dbReference type="ARBA" id="ARBA00021495"/>
    </source>
</evidence>
<evidence type="ECO:0000256" key="10">
    <source>
        <dbReference type="ARBA" id="ARBA00023012"/>
    </source>
</evidence>
<dbReference type="EMBL" id="JANIDX010000005">
    <property type="protein sequence ID" value="MCX5619941.1"/>
    <property type="molecule type" value="Genomic_DNA"/>
</dbReference>
<dbReference type="InterPro" id="IPR036097">
    <property type="entry name" value="HisK_dim/P_sf"/>
</dbReference>
<proteinExistence type="predicted"/>
<evidence type="ECO:0000256" key="12">
    <source>
        <dbReference type="PROSITE-ProRule" id="PRU00110"/>
    </source>
</evidence>
<sequence length="742" mass="80632">MSDVMDDILKIFFEECDELLPELERGLSELSEDDADPETINAIFRAVHSIKGGAASFGLERLVRFAHVYESALDCLRSGQVRPDSATVKTFFIAMDVLSDLVSESKQTGERVDNHRVDENIHKLEEIIGARPEEEPVVELEDSAAPEGFVPVTVDLEAFDFDDPAEEATPLTETLRVSFRPHGELYERGDDARNLLLGLKSLLPSEQAAAMVVSCQQQDLPPLADLPVDEGCLGWEVHLPIGAEGPTEADVHNVFDWVSDVCDLTISRGEQPVEDEISDEAECVAPIVLEPDCAKPPKEEPHPVQPVQEEGPSASPSSKQGRKQEQHASIRVDTGRIGMLMDMVGEMVIGQASLESALSQQGVTQDQELVKRLAVLKTLTRDIQEAVMAIRAQPVRHVFQRMQRVVREGSGLAGKDVRLILEGEETEIDRTLIENLTDPLTHMLRNAIDHGIEDKETRQAAGKPAQGTIRLSARHRSGRILIEIQDDGGGINSQRVLQTAIKRGIVSAQAVLDEHEINELIFAPGFSTADAVSDLSGRGVGMDVVRQAIQTLGGRVMIKSTPGQGTLFTLSLPLTLAVLDGMLIECRGAVMVVPVSSVVELVTVDVKEDIYHLPDGSHVVSIRTRCIPLIYLGDELTLPQDYSDVTGPNHMGRAGEGDQLMVLVVENEAGARAALVVDGVRDQAQVVIKSIEKNYRPIKGVSAATILGDGSVALILDVSTLIVSATKRVDTRALEVLAEHNA</sequence>
<feature type="modified residue" description="Phosphohistidine" evidence="12">
    <location>
        <position position="48"/>
    </location>
</feature>
<dbReference type="InterPro" id="IPR036061">
    <property type="entry name" value="CheW-like_dom_sf"/>
</dbReference>
<evidence type="ECO:0000259" key="15">
    <source>
        <dbReference type="PROSITE" id="PS50851"/>
    </source>
</evidence>
<dbReference type="Gene3D" id="2.30.30.40">
    <property type="entry name" value="SH3 Domains"/>
    <property type="match status" value="1"/>
</dbReference>
<dbReference type="Proteomes" id="UP001165575">
    <property type="component" value="Unassembled WGS sequence"/>
</dbReference>
<evidence type="ECO:0000313" key="18">
    <source>
        <dbReference type="Proteomes" id="UP001165575"/>
    </source>
</evidence>
<dbReference type="EC" id="2.7.13.3" evidence="2"/>
<feature type="domain" description="CheW-like" evidence="15">
    <location>
        <begin position="578"/>
        <end position="727"/>
    </location>
</feature>
<dbReference type="PANTHER" id="PTHR43395:SF10">
    <property type="entry name" value="CHEMOTAXIS PROTEIN CHEA"/>
    <property type="match status" value="1"/>
</dbReference>
<feature type="domain" description="HPt" evidence="16">
    <location>
        <begin position="1"/>
        <end position="105"/>
    </location>
</feature>
<dbReference type="InterPro" id="IPR005467">
    <property type="entry name" value="His_kinase_dom"/>
</dbReference>
<dbReference type="SMART" id="SM01231">
    <property type="entry name" value="H-kinase_dim"/>
    <property type="match status" value="1"/>
</dbReference>
<dbReference type="SMART" id="SM00387">
    <property type="entry name" value="HATPase_c"/>
    <property type="match status" value="1"/>
</dbReference>
<dbReference type="CDD" id="cd00088">
    <property type="entry name" value="HPT"/>
    <property type="match status" value="1"/>
</dbReference>
<dbReference type="InterPro" id="IPR003594">
    <property type="entry name" value="HATPase_dom"/>
</dbReference>
<gene>
    <name evidence="17" type="ORF">NQF89_05835</name>
</gene>
<dbReference type="InterPro" id="IPR051315">
    <property type="entry name" value="Bact_Chemotaxis_CheA"/>
</dbReference>
<keyword evidence="6" id="KW-0808">Transferase</keyword>
<protein>
    <recommendedName>
        <fullName evidence="3">Chemotaxis protein CheA</fullName>
        <ecNumber evidence="2">2.7.13.3</ecNumber>
    </recommendedName>
</protein>
<evidence type="ECO:0000256" key="11">
    <source>
        <dbReference type="ARBA" id="ARBA00035100"/>
    </source>
</evidence>
<dbReference type="SUPFAM" id="SSF47384">
    <property type="entry name" value="Homodimeric domain of signal transducing histidine kinase"/>
    <property type="match status" value="1"/>
</dbReference>
<dbReference type="PROSITE" id="PS50109">
    <property type="entry name" value="HIS_KIN"/>
    <property type="match status" value="1"/>
</dbReference>
<evidence type="ECO:0000256" key="13">
    <source>
        <dbReference type="SAM" id="MobiDB-lite"/>
    </source>
</evidence>
<dbReference type="Pfam" id="PF01627">
    <property type="entry name" value="Hpt"/>
    <property type="match status" value="1"/>
</dbReference>
<reference evidence="17 18" key="1">
    <citation type="submission" date="2022-07" db="EMBL/GenBank/DDBJ databases">
        <title>Bombella genomes.</title>
        <authorList>
            <person name="Harer L."/>
            <person name="Styblova S."/>
            <person name="Ehrmann M."/>
        </authorList>
    </citation>
    <scope>NUCLEOTIDE SEQUENCE [LARGE SCALE GENOMIC DNA]</scope>
    <source>
        <strain evidence="17 18">TMW 2.2556</strain>
    </source>
</reference>
<dbReference type="Pfam" id="PF02895">
    <property type="entry name" value="H-kinase_dim"/>
    <property type="match status" value="1"/>
</dbReference>
<evidence type="ECO:0000313" key="17">
    <source>
        <dbReference type="EMBL" id="MCX5619941.1"/>
    </source>
</evidence>
<accession>A0ABT3WLN2</accession>
<evidence type="ECO:0000256" key="9">
    <source>
        <dbReference type="ARBA" id="ARBA00022840"/>
    </source>
</evidence>
<dbReference type="InterPro" id="IPR004358">
    <property type="entry name" value="Sig_transdc_His_kin-like_C"/>
</dbReference>
<dbReference type="PROSITE" id="PS50894">
    <property type="entry name" value="HPT"/>
    <property type="match status" value="1"/>
</dbReference>
<dbReference type="SMART" id="SM00073">
    <property type="entry name" value="HPT"/>
    <property type="match status" value="1"/>
</dbReference>
<evidence type="ECO:0000256" key="6">
    <source>
        <dbReference type="ARBA" id="ARBA00022679"/>
    </source>
</evidence>
<comment type="catalytic activity">
    <reaction evidence="1">
        <text>ATP + protein L-histidine = ADP + protein N-phospho-L-histidine.</text>
        <dbReference type="EC" id="2.7.13.3"/>
    </reaction>
</comment>
<feature type="compositionally biased region" description="Basic and acidic residues" evidence="13">
    <location>
        <begin position="292"/>
        <end position="302"/>
    </location>
</feature>
<evidence type="ECO:0000259" key="14">
    <source>
        <dbReference type="PROSITE" id="PS50109"/>
    </source>
</evidence>
<keyword evidence="4" id="KW-0145">Chemotaxis</keyword>
<evidence type="ECO:0000256" key="5">
    <source>
        <dbReference type="ARBA" id="ARBA00022553"/>
    </source>
</evidence>
<dbReference type="Pfam" id="PF01584">
    <property type="entry name" value="CheW"/>
    <property type="match status" value="1"/>
</dbReference>
<dbReference type="SUPFAM" id="SSF50341">
    <property type="entry name" value="CheW-like"/>
    <property type="match status" value="1"/>
</dbReference>
<comment type="caution">
    <text evidence="17">The sequence shown here is derived from an EMBL/GenBank/DDBJ whole genome shotgun (WGS) entry which is preliminary data.</text>
</comment>
<dbReference type="InterPro" id="IPR036641">
    <property type="entry name" value="HPT_dom_sf"/>
</dbReference>
<feature type="domain" description="Histidine kinase" evidence="14">
    <location>
        <begin position="367"/>
        <end position="576"/>
    </location>
</feature>
<dbReference type="InterPro" id="IPR004105">
    <property type="entry name" value="CheA-like_dim"/>
</dbReference>